<dbReference type="Proteomes" id="UP000620133">
    <property type="component" value="Chromosome"/>
</dbReference>
<dbReference type="SMART" id="SM00530">
    <property type="entry name" value="HTH_XRE"/>
    <property type="match status" value="1"/>
</dbReference>
<dbReference type="CDD" id="cd00093">
    <property type="entry name" value="HTH_XRE"/>
    <property type="match status" value="1"/>
</dbReference>
<name>A0A7U9TJV4_9MOLU</name>
<dbReference type="GO" id="GO:0003677">
    <property type="term" value="F:DNA binding"/>
    <property type="evidence" value="ECO:0007669"/>
    <property type="project" value="UniProtKB-KW"/>
</dbReference>
<dbReference type="PANTHER" id="PTHR46558">
    <property type="entry name" value="TRACRIPTIONAL REGULATORY PROTEIN-RELATED-RELATED"/>
    <property type="match status" value="1"/>
</dbReference>
<keyword evidence="1" id="KW-0238">DNA-binding</keyword>
<dbReference type="Gene3D" id="1.10.260.40">
    <property type="entry name" value="lambda repressor-like DNA-binding domains"/>
    <property type="match status" value="1"/>
</dbReference>
<evidence type="ECO:0000313" key="3">
    <source>
        <dbReference type="Proteomes" id="UP000620133"/>
    </source>
</evidence>
<sequence>MNNLHENLKSLRNKSGYTQQEVADHLFVTRQCISRWEQGKTIPDIHSIEKLAGIYECKIEDLLDNDVLRTFTLDTANKTTKNKRNTYIFLSISMILMVISLTSMIIAIGKANEEKIYSFQAVITSLDNSHTKIEISDRGNTVYILNSDEFNDVTITSRVTQALIDIDELKINDTIEVFFDKEITSKKIKEIKVLDTVVEDNFLGVIIVSDGVEYSSIEDLPFDLQGIRYYYEEDIDFNTNFSFTDSTSMYSEEDNEKNISFNLYYDSLKLDNSIRIGLIYESGINYVQTITKPSIQTYYYKGEHNYSDDYFNVHSYELTINITLNPVSSFETIDIFEYDQNNTLIETSTYDDHLDLKLDHQIEADTIYAYIKINSIKEDQFLHLYTYVNTLQVFVGDTFDVYASDDYGFVYKQTIYYD</sequence>
<dbReference type="PANTHER" id="PTHR46558:SF15">
    <property type="entry name" value="HELIX-TURN-HELIX DOMAIN PROTEIN"/>
    <property type="match status" value="1"/>
</dbReference>
<dbReference type="Pfam" id="PF01381">
    <property type="entry name" value="HTH_3"/>
    <property type="match status" value="1"/>
</dbReference>
<dbReference type="RefSeq" id="WP_176238971.1">
    <property type="nucleotide sequence ID" value="NZ_AP024412.1"/>
</dbReference>
<keyword evidence="3" id="KW-1185">Reference proteome</keyword>
<dbReference type="PROSITE" id="PS50943">
    <property type="entry name" value="HTH_CROC1"/>
    <property type="match status" value="1"/>
</dbReference>
<gene>
    <name evidence="2" type="ORF">MPAN_010990</name>
</gene>
<organism evidence="2 3">
    <name type="scientific">Mariniplasma anaerobium</name>
    <dbReference type="NCBI Taxonomy" id="2735436"/>
    <lineage>
        <taxon>Bacteria</taxon>
        <taxon>Bacillati</taxon>
        <taxon>Mycoplasmatota</taxon>
        <taxon>Mollicutes</taxon>
        <taxon>Acholeplasmatales</taxon>
        <taxon>Acholeplasmataceae</taxon>
        <taxon>Mariniplasma</taxon>
    </lineage>
</organism>
<evidence type="ECO:0000313" key="2">
    <source>
        <dbReference type="EMBL" id="BCR36206.1"/>
    </source>
</evidence>
<dbReference type="AlphaFoldDB" id="A0A7U9TJV4"/>
<evidence type="ECO:0000256" key="1">
    <source>
        <dbReference type="ARBA" id="ARBA00023125"/>
    </source>
</evidence>
<protein>
    <submittedName>
        <fullName evidence="2">Uncharacterized protein</fullName>
    </submittedName>
</protein>
<dbReference type="SUPFAM" id="SSF47413">
    <property type="entry name" value="lambda repressor-like DNA-binding domains"/>
    <property type="match status" value="1"/>
</dbReference>
<proteinExistence type="predicted"/>
<reference evidence="2" key="1">
    <citation type="submission" date="2021-01" db="EMBL/GenBank/DDBJ databases">
        <title>Draft genome sequence of Acholeplasmataceae bacterium strain Mahy22.</title>
        <authorList>
            <person name="Watanabe M."/>
            <person name="Kojima H."/>
            <person name="Fukui M."/>
        </authorList>
    </citation>
    <scope>NUCLEOTIDE SEQUENCE</scope>
    <source>
        <strain evidence="2">Mahy22</strain>
    </source>
</reference>
<dbReference type="KEGG" id="manr:MPAN_010990"/>
<accession>A0A7U9TJV4</accession>
<dbReference type="EMBL" id="AP024412">
    <property type="protein sequence ID" value="BCR36206.1"/>
    <property type="molecule type" value="Genomic_DNA"/>
</dbReference>
<dbReference type="InterPro" id="IPR001387">
    <property type="entry name" value="Cro/C1-type_HTH"/>
</dbReference>
<dbReference type="InterPro" id="IPR010982">
    <property type="entry name" value="Lambda_DNA-bd_dom_sf"/>
</dbReference>